<protein>
    <recommendedName>
        <fullName evidence="16">Protein kinase domain-containing protein</fullName>
    </recommendedName>
</protein>
<dbReference type="Pfam" id="PF12819">
    <property type="entry name" value="Malectin_like"/>
    <property type="match status" value="1"/>
</dbReference>
<evidence type="ECO:0000256" key="9">
    <source>
        <dbReference type="ARBA" id="ARBA00022989"/>
    </source>
</evidence>
<evidence type="ECO:0000256" key="3">
    <source>
        <dbReference type="ARBA" id="ARBA00022679"/>
    </source>
</evidence>
<dbReference type="InterPro" id="IPR017441">
    <property type="entry name" value="Protein_kinase_ATP_BS"/>
</dbReference>
<dbReference type="EMBL" id="CM035408">
    <property type="protein sequence ID" value="KAH7440599.1"/>
    <property type="molecule type" value="Genomic_DNA"/>
</dbReference>
<keyword evidence="2" id="KW-0723">Serine/threonine-protein kinase</keyword>
<keyword evidence="9 14" id="KW-1133">Transmembrane helix</keyword>
<evidence type="ECO:0000256" key="6">
    <source>
        <dbReference type="ARBA" id="ARBA00022741"/>
    </source>
</evidence>
<evidence type="ECO:0000256" key="12">
    <source>
        <dbReference type="PROSITE-ProRule" id="PRU10141"/>
    </source>
</evidence>
<dbReference type="InterPro" id="IPR011009">
    <property type="entry name" value="Kinase-like_dom_sf"/>
</dbReference>
<dbReference type="OrthoDB" id="4062651at2759"/>
<evidence type="ECO:0000313" key="17">
    <source>
        <dbReference type="EMBL" id="KAH7440599.1"/>
    </source>
</evidence>
<evidence type="ECO:0000256" key="15">
    <source>
        <dbReference type="SAM" id="SignalP"/>
    </source>
</evidence>
<evidence type="ECO:0000256" key="1">
    <source>
        <dbReference type="ARBA" id="ARBA00004479"/>
    </source>
</evidence>
<dbReference type="SMART" id="SM00220">
    <property type="entry name" value="S_TKc"/>
    <property type="match status" value="1"/>
</dbReference>
<keyword evidence="3" id="KW-0808">Transferase</keyword>
<feature type="chain" id="PRO_5035934087" description="Protein kinase domain-containing protein" evidence="15">
    <location>
        <begin position="21"/>
        <end position="864"/>
    </location>
</feature>
<comment type="caution">
    <text evidence="17">The sequence shown here is derived from an EMBL/GenBank/DDBJ whole genome shotgun (WGS) entry which is preliminary data.</text>
</comment>
<dbReference type="InterPro" id="IPR001245">
    <property type="entry name" value="Ser-Thr/Tyr_kinase_cat_dom"/>
</dbReference>
<dbReference type="OMA" id="WANDAQY"/>
<keyword evidence="8 12" id="KW-0067">ATP-binding</keyword>
<evidence type="ECO:0000313" key="18">
    <source>
        <dbReference type="Proteomes" id="UP000825935"/>
    </source>
</evidence>
<reference evidence="17" key="1">
    <citation type="submission" date="2021-08" db="EMBL/GenBank/DDBJ databases">
        <title>WGS assembly of Ceratopteris richardii.</title>
        <authorList>
            <person name="Marchant D.B."/>
            <person name="Chen G."/>
            <person name="Jenkins J."/>
            <person name="Shu S."/>
            <person name="Leebens-Mack J."/>
            <person name="Grimwood J."/>
            <person name="Schmutz J."/>
            <person name="Soltis P."/>
            <person name="Soltis D."/>
            <person name="Chen Z.-H."/>
        </authorList>
    </citation>
    <scope>NUCLEOTIDE SEQUENCE</scope>
    <source>
        <strain evidence="17">Whitten #5841</strain>
        <tissue evidence="17">Leaf</tissue>
    </source>
</reference>
<dbReference type="SUPFAM" id="SSF56112">
    <property type="entry name" value="Protein kinase-like (PK-like)"/>
    <property type="match status" value="1"/>
</dbReference>
<proteinExistence type="predicted"/>
<dbReference type="Gene3D" id="3.30.200.20">
    <property type="entry name" value="Phosphorylase Kinase, domain 1"/>
    <property type="match status" value="1"/>
</dbReference>
<dbReference type="AlphaFoldDB" id="A0A8T2V8F5"/>
<dbReference type="PROSITE" id="PS00108">
    <property type="entry name" value="PROTEIN_KINASE_ST"/>
    <property type="match status" value="1"/>
</dbReference>
<keyword evidence="6 12" id="KW-0547">Nucleotide-binding</keyword>
<comment type="subcellular location">
    <subcellularLocation>
        <location evidence="1">Membrane</location>
        <topology evidence="1">Single-pass type I membrane protein</topology>
    </subcellularLocation>
</comment>
<evidence type="ECO:0000256" key="5">
    <source>
        <dbReference type="ARBA" id="ARBA00022729"/>
    </source>
</evidence>
<sequence length="864" mass="95447">MISLLIPAMAYCFLTSLSGAAEIQYNPQLVFRLSCGAPPNAAINFDNRNWVSDNPSPQLPPTAAFTSISAVSNESAQASSSLQLPPFLSSARIFNSSTRYSFSVVPGRYWVRLYFHPFAYQDIDLSAAIFSVTANSYTLLFNNNIADAIATDTLRLGYVFKEYTVNVTGTSLLLTFIPNTALTHRNYAFVNAIEVLSLPIDLFTDDASPLGVNAPTPIGIASAALETMYRLNVGGPLLTSDNDTHGLFRTWQPNETFLLSTQQIDSVTTEPSSISYARSSGVLIAPPMVYSTALQTNFSPETYPHGINLSFLLAVQPNFRYMVRLHFCELVYATGGRRVFNIYLQKQTALSMLDLGKQFGMNRPFYIDFSLQISGRDEDLWVQAGPPSNSTILPFNIAILSGLEVWKLNNSQGSLDGKGAINPMSPASSSKHTLGAVIGGGAATIVVLAVLIIVLVNLVRRRYRRSHKAKRPIEWVPLAMHKQIASEKRPSAMKSKNVTRRASVSTLATGGSARQFMLAEILDATRNFDATLIIGHGGYGKVYLGELRDGTKVAIKRGSHESQQGVSEFEAEIRMLSRLRHRHLVSLIGYCEEQNELILVYEYMAHGTLREHLYGPGAANPLPWTKRLEICIGAARGLHYLHTGANKVIIHRDVKTTNILLDENFVPKVSDFGLSKLVSEFDQTHVSTAVKGSFGYLDPEYFRMHQLTEKSDVYSFGVVLMEVLCARLPIDSTLPDEQVNLAEWVLFCKKKDSLRDIVDPHVADSLSQTCLMRFADIAQQCVQDEGRKRPTIGVVLWGLEQLLQASTSMRTEQDSSLSHSQLPKLYDEQIGGETWSKVEGSSLGDEEEEDAKAVFSQIAVPRGR</sequence>
<dbReference type="Proteomes" id="UP000825935">
    <property type="component" value="Chromosome 3"/>
</dbReference>
<feature type="transmembrane region" description="Helical" evidence="14">
    <location>
        <begin position="434"/>
        <end position="459"/>
    </location>
</feature>
<evidence type="ECO:0000256" key="10">
    <source>
        <dbReference type="ARBA" id="ARBA00023136"/>
    </source>
</evidence>
<dbReference type="CDD" id="cd14066">
    <property type="entry name" value="STKc_IRAK"/>
    <property type="match status" value="1"/>
</dbReference>
<dbReference type="Gene3D" id="1.10.510.10">
    <property type="entry name" value="Transferase(Phosphotransferase) domain 1"/>
    <property type="match status" value="1"/>
</dbReference>
<evidence type="ECO:0000256" key="14">
    <source>
        <dbReference type="SAM" id="Phobius"/>
    </source>
</evidence>
<dbReference type="FunFam" id="3.30.200.20:FF:000039">
    <property type="entry name" value="receptor-like protein kinase FERONIA"/>
    <property type="match status" value="1"/>
</dbReference>
<evidence type="ECO:0000256" key="13">
    <source>
        <dbReference type="SAM" id="MobiDB-lite"/>
    </source>
</evidence>
<evidence type="ECO:0000256" key="11">
    <source>
        <dbReference type="ARBA" id="ARBA00023180"/>
    </source>
</evidence>
<keyword evidence="11" id="KW-0325">Glycoprotein</keyword>
<feature type="signal peptide" evidence="15">
    <location>
        <begin position="1"/>
        <end position="20"/>
    </location>
</feature>
<dbReference type="GO" id="GO:0004674">
    <property type="term" value="F:protein serine/threonine kinase activity"/>
    <property type="evidence" value="ECO:0007669"/>
    <property type="project" value="UniProtKB-KW"/>
</dbReference>
<evidence type="ECO:0000259" key="16">
    <source>
        <dbReference type="PROSITE" id="PS50011"/>
    </source>
</evidence>
<organism evidence="17 18">
    <name type="scientific">Ceratopteris richardii</name>
    <name type="common">Triangle waterfern</name>
    <dbReference type="NCBI Taxonomy" id="49495"/>
    <lineage>
        <taxon>Eukaryota</taxon>
        <taxon>Viridiplantae</taxon>
        <taxon>Streptophyta</taxon>
        <taxon>Embryophyta</taxon>
        <taxon>Tracheophyta</taxon>
        <taxon>Polypodiopsida</taxon>
        <taxon>Polypodiidae</taxon>
        <taxon>Polypodiales</taxon>
        <taxon>Pteridineae</taxon>
        <taxon>Pteridaceae</taxon>
        <taxon>Parkerioideae</taxon>
        <taxon>Ceratopteris</taxon>
    </lineage>
</organism>
<keyword evidence="5 15" id="KW-0732">Signal</keyword>
<keyword evidence="7" id="KW-0418">Kinase</keyword>
<evidence type="ECO:0000256" key="7">
    <source>
        <dbReference type="ARBA" id="ARBA00022777"/>
    </source>
</evidence>
<keyword evidence="10 14" id="KW-0472">Membrane</keyword>
<dbReference type="InterPro" id="IPR024788">
    <property type="entry name" value="Malectin-like_Carb-bd_dom"/>
</dbReference>
<dbReference type="Gene3D" id="2.60.120.430">
    <property type="entry name" value="Galactose-binding lectin"/>
    <property type="match status" value="2"/>
</dbReference>
<dbReference type="PANTHER" id="PTHR47989">
    <property type="entry name" value="OS01G0750732 PROTEIN"/>
    <property type="match status" value="1"/>
</dbReference>
<keyword evidence="4 14" id="KW-0812">Transmembrane</keyword>
<dbReference type="InterPro" id="IPR000719">
    <property type="entry name" value="Prot_kinase_dom"/>
</dbReference>
<dbReference type="InterPro" id="IPR008271">
    <property type="entry name" value="Ser/Thr_kinase_AS"/>
</dbReference>
<evidence type="ECO:0000256" key="2">
    <source>
        <dbReference type="ARBA" id="ARBA00022527"/>
    </source>
</evidence>
<dbReference type="GO" id="GO:0005524">
    <property type="term" value="F:ATP binding"/>
    <property type="evidence" value="ECO:0007669"/>
    <property type="project" value="UniProtKB-UniRule"/>
</dbReference>
<accession>A0A8T2V8F5</accession>
<dbReference type="Pfam" id="PF07714">
    <property type="entry name" value="PK_Tyr_Ser-Thr"/>
    <property type="match status" value="1"/>
</dbReference>
<name>A0A8T2V8F5_CERRI</name>
<gene>
    <name evidence="17" type="ORF">KP509_03G001200</name>
</gene>
<keyword evidence="18" id="KW-1185">Reference proteome</keyword>
<dbReference type="FunFam" id="1.10.510.10:FF:000252">
    <property type="entry name" value="Receptor-like protein kinase FERONIA"/>
    <property type="match status" value="1"/>
</dbReference>
<dbReference type="PROSITE" id="PS00107">
    <property type="entry name" value="PROTEIN_KINASE_ATP"/>
    <property type="match status" value="1"/>
</dbReference>
<evidence type="ECO:0000256" key="4">
    <source>
        <dbReference type="ARBA" id="ARBA00022692"/>
    </source>
</evidence>
<dbReference type="FunFam" id="2.60.120.430:FF:000003">
    <property type="entry name" value="FERONIA receptor-like kinase"/>
    <property type="match status" value="1"/>
</dbReference>
<dbReference type="GO" id="GO:0016020">
    <property type="term" value="C:membrane"/>
    <property type="evidence" value="ECO:0007669"/>
    <property type="project" value="UniProtKB-SubCell"/>
</dbReference>
<feature type="domain" description="Protein kinase" evidence="16">
    <location>
        <begin position="528"/>
        <end position="803"/>
    </location>
</feature>
<dbReference type="PROSITE" id="PS50011">
    <property type="entry name" value="PROTEIN_KINASE_DOM"/>
    <property type="match status" value="1"/>
</dbReference>
<evidence type="ECO:0000256" key="8">
    <source>
        <dbReference type="ARBA" id="ARBA00022840"/>
    </source>
</evidence>
<feature type="region of interest" description="Disordered" evidence="13">
    <location>
        <begin position="836"/>
        <end position="864"/>
    </location>
</feature>
<dbReference type="PANTHER" id="PTHR47989:SF62">
    <property type="entry name" value="OS05G0423500 PROTEIN"/>
    <property type="match status" value="1"/>
</dbReference>
<feature type="binding site" evidence="12">
    <location>
        <position position="556"/>
    </location>
    <ligand>
        <name>ATP</name>
        <dbReference type="ChEBI" id="CHEBI:30616"/>
    </ligand>
</feature>